<gene>
    <name evidence="2" type="primary">C17orf49</name>
    <name evidence="2" type="synonym">BACC1</name>
</gene>
<dbReference type="STRING" id="7897.ENSLACP00000003078"/>
<dbReference type="FunCoup" id="H3A0A7">
    <property type="interactions" value="1435"/>
</dbReference>
<dbReference type="Bgee" id="ENSLACG00000002757">
    <property type="expression patterns" value="Expressed in pelvic fin and 6 other cell types or tissues"/>
</dbReference>
<feature type="region of interest" description="Disordered" evidence="1">
    <location>
        <begin position="90"/>
        <end position="110"/>
    </location>
</feature>
<dbReference type="Proteomes" id="UP000008672">
    <property type="component" value="Unassembled WGS sequence"/>
</dbReference>
<reference evidence="3" key="1">
    <citation type="submission" date="2011-08" db="EMBL/GenBank/DDBJ databases">
        <title>The draft genome of Latimeria chalumnae.</title>
        <authorList>
            <person name="Di Palma F."/>
            <person name="Alfoldi J."/>
            <person name="Johnson J."/>
            <person name="Berlin A."/>
            <person name="Gnerre S."/>
            <person name="Jaffe D."/>
            <person name="MacCallum I."/>
            <person name="Young S."/>
            <person name="Walker B.J."/>
            <person name="Lander E."/>
            <person name="Lindblad-Toh K."/>
        </authorList>
    </citation>
    <scope>NUCLEOTIDE SEQUENCE [LARGE SCALE GENOMIC DNA]</scope>
    <source>
        <strain evidence="3">Wild caught</strain>
    </source>
</reference>
<protein>
    <submittedName>
        <fullName evidence="2">Chromosome 17 open reading frame 49</fullName>
    </submittedName>
</protein>
<dbReference type="Ensembl" id="ENSLACT00000003108.1">
    <property type="protein sequence ID" value="ENSLACP00000003078.1"/>
    <property type="gene ID" value="ENSLACG00000002757.2"/>
</dbReference>
<dbReference type="GeneTree" id="ENSGT00390000014721"/>
<sequence length="197" mass="21021">MTSASTKVGEIFSAAGAAFTKLGELTMQLHPVADSSPAEPCWTAREVGVEEHLVPEFFNGERYSRLLAVCKEPLRGEIKTTVKRKVYEDSGVPLPSESPKKSQKKSSVTATPAVITVPSQVVVSTPLQESSAPALKKQKTSDVTLSALNDSDANSDLVDIEGLGEGSATKKLNFDQDSLNLDSSLIMNSSDLPLLSR</sequence>
<evidence type="ECO:0000313" key="2">
    <source>
        <dbReference type="Ensembl" id="ENSLACP00000003078.1"/>
    </source>
</evidence>
<accession>H3A0A7</accession>
<name>H3A0A7_LATCH</name>
<dbReference type="PANTHER" id="PTHR21397">
    <property type="entry name" value="CHROMATIN COMPLEXES SUBUNIT BAP18-RELATED"/>
    <property type="match status" value="1"/>
</dbReference>
<dbReference type="InParanoid" id="H3A0A7"/>
<dbReference type="GO" id="GO:0071339">
    <property type="term" value="C:MLL1 complex"/>
    <property type="evidence" value="ECO:0007669"/>
    <property type="project" value="TreeGrafter"/>
</dbReference>
<keyword evidence="3" id="KW-1185">Reference proteome</keyword>
<dbReference type="eggNOG" id="KOG4834">
    <property type="taxonomic scope" value="Eukaryota"/>
</dbReference>
<reference evidence="2" key="2">
    <citation type="submission" date="2025-08" db="UniProtKB">
        <authorList>
            <consortium name="Ensembl"/>
        </authorList>
    </citation>
    <scope>IDENTIFICATION</scope>
</reference>
<proteinExistence type="predicted"/>
<dbReference type="GO" id="GO:0016589">
    <property type="term" value="C:NURF complex"/>
    <property type="evidence" value="ECO:0007669"/>
    <property type="project" value="TreeGrafter"/>
</dbReference>
<evidence type="ECO:0000313" key="3">
    <source>
        <dbReference type="Proteomes" id="UP000008672"/>
    </source>
</evidence>
<organism evidence="2 3">
    <name type="scientific">Latimeria chalumnae</name>
    <name type="common">Coelacanth</name>
    <dbReference type="NCBI Taxonomy" id="7897"/>
    <lineage>
        <taxon>Eukaryota</taxon>
        <taxon>Metazoa</taxon>
        <taxon>Chordata</taxon>
        <taxon>Craniata</taxon>
        <taxon>Vertebrata</taxon>
        <taxon>Euteleostomi</taxon>
        <taxon>Coelacanthiformes</taxon>
        <taxon>Coelacanthidae</taxon>
        <taxon>Latimeria</taxon>
    </lineage>
</organism>
<dbReference type="EMBL" id="AFYH01260211">
    <property type="status" value="NOT_ANNOTATED_CDS"/>
    <property type="molecule type" value="Genomic_DNA"/>
</dbReference>
<dbReference type="PANTHER" id="PTHR21397:SF2">
    <property type="entry name" value="CHROMATIN COMPLEXES SUBUNIT BAP18"/>
    <property type="match status" value="1"/>
</dbReference>
<evidence type="ECO:0000256" key="1">
    <source>
        <dbReference type="SAM" id="MobiDB-lite"/>
    </source>
</evidence>
<reference evidence="2" key="3">
    <citation type="submission" date="2025-09" db="UniProtKB">
        <authorList>
            <consortium name="Ensembl"/>
        </authorList>
    </citation>
    <scope>IDENTIFICATION</scope>
</reference>
<dbReference type="EMBL" id="AFYH01260210">
    <property type="status" value="NOT_ANNOTATED_CDS"/>
    <property type="molecule type" value="Genomic_DNA"/>
</dbReference>
<dbReference type="OMA" id="TPVSGKW"/>
<dbReference type="AlphaFoldDB" id="H3A0A7"/>
<dbReference type="EMBL" id="AFYH01260212">
    <property type="status" value="NOT_ANNOTATED_CDS"/>
    <property type="molecule type" value="Genomic_DNA"/>
</dbReference>